<dbReference type="RefSeq" id="WP_089344465.1">
    <property type="nucleotide sequence ID" value="NZ_CP067129.1"/>
</dbReference>
<name>A0A239PVQ5_9RHOB</name>
<proteinExistence type="predicted"/>
<sequence length="107" mass="11331">MRLHILALVASPGLMLALSSMPMTAQDMSQQNGFLAQHSSAAPAAALRVGETVDMDSIDLVQRPGRYGLGTPPTGSVFALAGNQLMRIDPDSGKIQSILRDVVRLTD</sequence>
<evidence type="ECO:0008006" key="4">
    <source>
        <dbReference type="Google" id="ProtNLM"/>
    </source>
</evidence>
<evidence type="ECO:0000313" key="3">
    <source>
        <dbReference type="Proteomes" id="UP000198307"/>
    </source>
</evidence>
<protein>
    <recommendedName>
        <fullName evidence="4">Nickel/cobalt transporter regulator</fullName>
    </recommendedName>
</protein>
<dbReference type="Proteomes" id="UP000198307">
    <property type="component" value="Unassembled WGS sequence"/>
</dbReference>
<evidence type="ECO:0000256" key="1">
    <source>
        <dbReference type="SAM" id="SignalP"/>
    </source>
</evidence>
<keyword evidence="3" id="KW-1185">Reference proteome</keyword>
<dbReference type="OrthoDB" id="7666115at2"/>
<feature type="signal peptide" evidence="1">
    <location>
        <begin position="1"/>
        <end position="25"/>
    </location>
</feature>
<keyword evidence="1" id="KW-0732">Signal</keyword>
<accession>A0A239PVQ5</accession>
<gene>
    <name evidence="2" type="ORF">SAMN05444959_10739</name>
</gene>
<evidence type="ECO:0000313" key="2">
    <source>
        <dbReference type="EMBL" id="SNT74325.1"/>
    </source>
</evidence>
<dbReference type="EMBL" id="FZQB01000007">
    <property type="protein sequence ID" value="SNT74325.1"/>
    <property type="molecule type" value="Genomic_DNA"/>
</dbReference>
<organism evidence="2 3">
    <name type="scientific">Paracoccus seriniphilus</name>
    <dbReference type="NCBI Taxonomy" id="184748"/>
    <lineage>
        <taxon>Bacteria</taxon>
        <taxon>Pseudomonadati</taxon>
        <taxon>Pseudomonadota</taxon>
        <taxon>Alphaproteobacteria</taxon>
        <taxon>Rhodobacterales</taxon>
        <taxon>Paracoccaceae</taxon>
        <taxon>Paracoccus</taxon>
    </lineage>
</organism>
<feature type="chain" id="PRO_5012918574" description="Nickel/cobalt transporter regulator" evidence="1">
    <location>
        <begin position="26"/>
        <end position="107"/>
    </location>
</feature>
<dbReference type="AlphaFoldDB" id="A0A239PVQ5"/>
<reference evidence="2 3" key="1">
    <citation type="submission" date="2017-07" db="EMBL/GenBank/DDBJ databases">
        <authorList>
            <person name="Sun Z.S."/>
            <person name="Albrecht U."/>
            <person name="Echele G."/>
            <person name="Lee C.C."/>
        </authorList>
    </citation>
    <scope>NUCLEOTIDE SEQUENCE [LARGE SCALE GENOMIC DNA]</scope>
    <source>
        <strain evidence="2 3">DSM 14827</strain>
    </source>
</reference>